<dbReference type="RefSeq" id="XP_007730833.1">
    <property type="nucleotide sequence ID" value="XM_007732643.1"/>
</dbReference>
<dbReference type="InterPro" id="IPR036259">
    <property type="entry name" value="MFS_trans_sf"/>
</dbReference>
<dbReference type="PANTHER" id="PTHR43791:SF103">
    <property type="entry name" value="MAJOR FACILITATOR SUPERFAMILY (MFS) PROFILE DOMAIN-CONTAINING PROTEIN-RELATED"/>
    <property type="match status" value="1"/>
</dbReference>
<feature type="transmembrane region" description="Helical" evidence="6">
    <location>
        <begin position="323"/>
        <end position="341"/>
    </location>
</feature>
<organism evidence="7 8">
    <name type="scientific">Capronia epimyces CBS 606.96</name>
    <dbReference type="NCBI Taxonomy" id="1182542"/>
    <lineage>
        <taxon>Eukaryota</taxon>
        <taxon>Fungi</taxon>
        <taxon>Dikarya</taxon>
        <taxon>Ascomycota</taxon>
        <taxon>Pezizomycotina</taxon>
        <taxon>Eurotiomycetes</taxon>
        <taxon>Chaetothyriomycetidae</taxon>
        <taxon>Chaetothyriales</taxon>
        <taxon>Herpotrichiellaceae</taxon>
        <taxon>Capronia</taxon>
    </lineage>
</organism>
<feature type="transmembrane region" description="Helical" evidence="6">
    <location>
        <begin position="383"/>
        <end position="404"/>
    </location>
</feature>
<accession>W9YJM4</accession>
<comment type="caution">
    <text evidence="7">The sequence shown here is derived from an EMBL/GenBank/DDBJ whole genome shotgun (WGS) entry which is preliminary data.</text>
</comment>
<dbReference type="Proteomes" id="UP000019478">
    <property type="component" value="Unassembled WGS sequence"/>
</dbReference>
<dbReference type="Pfam" id="PF07690">
    <property type="entry name" value="MFS_1"/>
    <property type="match status" value="1"/>
</dbReference>
<feature type="transmembrane region" description="Helical" evidence="6">
    <location>
        <begin position="353"/>
        <end position="371"/>
    </location>
</feature>
<dbReference type="OrthoDB" id="6730379at2759"/>
<keyword evidence="3 6" id="KW-0812">Transmembrane</keyword>
<dbReference type="EMBL" id="AMGY01000002">
    <property type="protein sequence ID" value="EXJ89436.1"/>
    <property type="molecule type" value="Genomic_DNA"/>
</dbReference>
<feature type="transmembrane region" description="Helical" evidence="6">
    <location>
        <begin position="294"/>
        <end position="316"/>
    </location>
</feature>
<evidence type="ECO:0008006" key="9">
    <source>
        <dbReference type="Google" id="ProtNLM"/>
    </source>
</evidence>
<dbReference type="SUPFAM" id="SSF103473">
    <property type="entry name" value="MFS general substrate transporter"/>
    <property type="match status" value="1"/>
</dbReference>
<evidence type="ECO:0000256" key="1">
    <source>
        <dbReference type="ARBA" id="ARBA00004141"/>
    </source>
</evidence>
<evidence type="ECO:0000256" key="2">
    <source>
        <dbReference type="ARBA" id="ARBA00022448"/>
    </source>
</evidence>
<name>W9YJM4_9EURO</name>
<dbReference type="GO" id="GO:0022857">
    <property type="term" value="F:transmembrane transporter activity"/>
    <property type="evidence" value="ECO:0007669"/>
    <property type="project" value="InterPro"/>
</dbReference>
<dbReference type="eggNOG" id="KOG2533">
    <property type="taxonomic scope" value="Eukaryota"/>
</dbReference>
<dbReference type="HOGENOM" id="CLU_001265_0_5_1"/>
<dbReference type="Gene3D" id="1.20.1250.20">
    <property type="entry name" value="MFS general substrate transporter like domains"/>
    <property type="match status" value="2"/>
</dbReference>
<sequence length="478" mass="53037">MYDQQDIAAKEHPAVEPRDLHQTASLGDDENGATHLSAKQNQRLLLKTDLVVTPLIVLSMTLAFLDKNGLAYAAVYGLREDNHLVGQDYSWVSSVFYFGYLAMEFPNLWLITRLPIGKYIGGCLCLWGIALCLMAVCHNFGGLATIRFFLGVFEAALLPCMLIVNSMWYCRAEQPIRTAFWYNTFAGYIFLIYGSITIGAGILVFFALPDSPKKAWFFNAEERKLVVVRLAENQTGVESRKKFRTAHIIEALKDPKYWLIIACSFGYAITNAGITNFNPLIISGYGFSKSKTVLMATPQAAVAMVSQAILTAITFFIPNLRCVCWIISSLIGLAGAVMVHVLDVETQRDASLAGVYIMGFYNVPWVFMLSLQSSNTGGATKKSFIGISVAIIYAVGNIVGPQFYLSSQSPHYPLGIGSLMFGFALMAFSGIFYLVACLVENKRRDHRYGPVLDNVARGMEADLRDETDGQNHNFRYTF</sequence>
<dbReference type="GeneID" id="19166633"/>
<reference evidence="7 8" key="1">
    <citation type="submission" date="2013-03" db="EMBL/GenBank/DDBJ databases">
        <title>The Genome Sequence of Capronia epimyces CBS 606.96.</title>
        <authorList>
            <consortium name="The Broad Institute Genomics Platform"/>
            <person name="Cuomo C."/>
            <person name="de Hoog S."/>
            <person name="Gorbushina A."/>
            <person name="Walker B."/>
            <person name="Young S.K."/>
            <person name="Zeng Q."/>
            <person name="Gargeya S."/>
            <person name="Fitzgerald M."/>
            <person name="Haas B."/>
            <person name="Abouelleil A."/>
            <person name="Allen A.W."/>
            <person name="Alvarado L."/>
            <person name="Arachchi H.M."/>
            <person name="Berlin A.M."/>
            <person name="Chapman S.B."/>
            <person name="Gainer-Dewar J."/>
            <person name="Goldberg J."/>
            <person name="Griggs A."/>
            <person name="Gujja S."/>
            <person name="Hansen M."/>
            <person name="Howarth C."/>
            <person name="Imamovic A."/>
            <person name="Ireland A."/>
            <person name="Larimer J."/>
            <person name="McCowan C."/>
            <person name="Murphy C."/>
            <person name="Pearson M."/>
            <person name="Poon T.W."/>
            <person name="Priest M."/>
            <person name="Roberts A."/>
            <person name="Saif S."/>
            <person name="Shea T."/>
            <person name="Sisk P."/>
            <person name="Sykes S."/>
            <person name="Wortman J."/>
            <person name="Nusbaum C."/>
            <person name="Birren B."/>
        </authorList>
    </citation>
    <scope>NUCLEOTIDE SEQUENCE [LARGE SCALE GENOMIC DNA]</scope>
    <source>
        <strain evidence="7 8">CBS 606.96</strain>
    </source>
</reference>
<feature type="transmembrane region" description="Helical" evidence="6">
    <location>
        <begin position="116"/>
        <end position="136"/>
    </location>
</feature>
<dbReference type="PANTHER" id="PTHR43791">
    <property type="entry name" value="PERMEASE-RELATED"/>
    <property type="match status" value="1"/>
</dbReference>
<dbReference type="GO" id="GO:0016020">
    <property type="term" value="C:membrane"/>
    <property type="evidence" value="ECO:0007669"/>
    <property type="project" value="UniProtKB-SubCell"/>
</dbReference>
<proteinExistence type="predicted"/>
<keyword evidence="4 6" id="KW-1133">Transmembrane helix</keyword>
<protein>
    <recommendedName>
        <fullName evidence="9">Major facilitator superfamily (MFS) profile domain-containing protein</fullName>
    </recommendedName>
</protein>
<evidence type="ECO:0000256" key="3">
    <source>
        <dbReference type="ARBA" id="ARBA00022692"/>
    </source>
</evidence>
<evidence type="ECO:0000256" key="4">
    <source>
        <dbReference type="ARBA" id="ARBA00022989"/>
    </source>
</evidence>
<feature type="transmembrane region" description="Helical" evidence="6">
    <location>
        <begin position="44"/>
        <end position="65"/>
    </location>
</feature>
<evidence type="ECO:0000313" key="8">
    <source>
        <dbReference type="Proteomes" id="UP000019478"/>
    </source>
</evidence>
<comment type="subcellular location">
    <subcellularLocation>
        <location evidence="1">Membrane</location>
        <topology evidence="1">Multi-pass membrane protein</topology>
    </subcellularLocation>
</comment>
<feature type="transmembrane region" description="Helical" evidence="6">
    <location>
        <begin position="148"/>
        <end position="168"/>
    </location>
</feature>
<keyword evidence="2" id="KW-0813">Transport</keyword>
<keyword evidence="8" id="KW-1185">Reference proteome</keyword>
<evidence type="ECO:0000256" key="5">
    <source>
        <dbReference type="ARBA" id="ARBA00023136"/>
    </source>
</evidence>
<evidence type="ECO:0000313" key="7">
    <source>
        <dbReference type="EMBL" id="EXJ89436.1"/>
    </source>
</evidence>
<gene>
    <name evidence="7" type="ORF">A1O3_02503</name>
</gene>
<evidence type="ECO:0000256" key="6">
    <source>
        <dbReference type="SAM" id="Phobius"/>
    </source>
</evidence>
<feature type="transmembrane region" description="Helical" evidence="6">
    <location>
        <begin position="188"/>
        <end position="208"/>
    </location>
</feature>
<dbReference type="AlphaFoldDB" id="W9YJM4"/>
<feature type="transmembrane region" description="Helical" evidence="6">
    <location>
        <begin position="416"/>
        <end position="439"/>
    </location>
</feature>
<dbReference type="InterPro" id="IPR011701">
    <property type="entry name" value="MFS"/>
</dbReference>
<keyword evidence="5 6" id="KW-0472">Membrane</keyword>